<name>A0A1D8NNY4_YARLL</name>
<dbReference type="AlphaFoldDB" id="A0A1D8NNY4"/>
<dbReference type="InterPro" id="IPR001040">
    <property type="entry name" value="TIF_eIF_4E"/>
</dbReference>
<dbReference type="GO" id="GO:0016281">
    <property type="term" value="C:eukaryotic translation initiation factor 4F complex"/>
    <property type="evidence" value="ECO:0007669"/>
    <property type="project" value="TreeGrafter"/>
</dbReference>
<dbReference type="PROSITE" id="PS00813">
    <property type="entry name" value="IF4E"/>
    <property type="match status" value="1"/>
</dbReference>
<dbReference type="KEGG" id="yli:2908361"/>
<dbReference type="VEuPathDB" id="FungiDB:YALI1_F23719g"/>
<dbReference type="eggNOG" id="KOG1669">
    <property type="taxonomic scope" value="Eukaryota"/>
</dbReference>
<protein>
    <submittedName>
        <fullName evidence="4">Translation initiation factor eIF 4e-like domain-containing protein</fullName>
    </submittedName>
</protein>
<keyword evidence="1" id="KW-0648">Protein biosynthesis</keyword>
<organism evidence="3 5">
    <name type="scientific">Yarrowia lipolytica</name>
    <name type="common">Candida lipolytica</name>
    <dbReference type="NCBI Taxonomy" id="4952"/>
    <lineage>
        <taxon>Eukaryota</taxon>
        <taxon>Fungi</taxon>
        <taxon>Dikarya</taxon>
        <taxon>Ascomycota</taxon>
        <taxon>Saccharomycotina</taxon>
        <taxon>Dipodascomycetes</taxon>
        <taxon>Dipodascales</taxon>
        <taxon>Dipodascales incertae sedis</taxon>
        <taxon>Yarrowia</taxon>
    </lineage>
</organism>
<dbReference type="Gene3D" id="3.30.760.10">
    <property type="entry name" value="RNA Cap, Translation Initiation Factor Eif4e"/>
    <property type="match status" value="1"/>
</dbReference>
<sequence length="331" mass="37016">MSDVSSIWNKKHSDFSFGTGFKDFKENGALSPASPIGSSIGGPWRPRAGKDSSAVGAIGGSKRFERKHNGSHHHHGGNQGGGSAPRVPYDDPSTPLMDPNTVVNENNEVVVTPRLGQRILESQWTIWFFYRAQGVRISNYEAATKRVCTFATVEEFWSFYGHLKHVDKLPYTSEFQVFRRGIKPMWEDSHNVCGGKWVCRLRRPSKQFAKLDNDDDIVVPTRAPPMQIASLRHQAAVYWEKLLLALVGGTLLPEGQYQDEIVGAVISVRKEEDIISVWNRTSNDPQVTEAIRAGMQAVLGVPESVTFEYKVHSDSLKEGVEKQALYETEEK</sequence>
<reference evidence="4 6" key="2">
    <citation type="submission" date="2018-07" db="EMBL/GenBank/DDBJ databases">
        <title>Draft Genome Assemblies for Five Robust Yarrowia lipolytica Strains Exhibiting High Lipid Production and Pentose Sugar Utilization and Sugar Alcohol Secretion from Undetoxified Lignocellulosic Biomass Hydrolysates.</title>
        <authorList>
            <consortium name="DOE Joint Genome Institute"/>
            <person name="Walker C."/>
            <person name="Ryu S."/>
            <person name="Na H."/>
            <person name="Zane M."/>
            <person name="LaButti K."/>
            <person name="Lipzen A."/>
            <person name="Haridas S."/>
            <person name="Barry K."/>
            <person name="Grigoriev I.V."/>
            <person name="Quarterman J."/>
            <person name="Slininger P."/>
            <person name="Dien B."/>
            <person name="Trinh C.T."/>
        </authorList>
    </citation>
    <scope>NUCLEOTIDE SEQUENCE [LARGE SCALE GENOMIC DNA]</scope>
    <source>
        <strain evidence="4 6">YB392</strain>
    </source>
</reference>
<dbReference type="InterPro" id="IPR019770">
    <property type="entry name" value="TIF_eIF_4E_CS"/>
</dbReference>
<reference evidence="3 5" key="1">
    <citation type="journal article" date="2016" name="PLoS ONE">
        <title>Sequence Assembly of Yarrowia lipolytica Strain W29/CLIB89 Shows Transposable Element Diversity.</title>
        <authorList>
            <person name="Magnan C."/>
            <person name="Yu J."/>
            <person name="Chang I."/>
            <person name="Jahn E."/>
            <person name="Kanomata Y."/>
            <person name="Wu J."/>
            <person name="Zeller M."/>
            <person name="Oakes M."/>
            <person name="Baldi P."/>
            <person name="Sandmeyer S."/>
        </authorList>
    </citation>
    <scope>NUCLEOTIDE SEQUENCE [LARGE SCALE GENOMIC DNA]</scope>
    <source>
        <strain evidence="3">CLIB89</strain>
        <strain evidence="5">CLIB89(W29)</strain>
    </source>
</reference>
<accession>A0A1D8NNY4</accession>
<gene>
    <name evidence="4" type="ORF">B0I71DRAFT_131612</name>
    <name evidence="3" type="ORF">YALI1_F23719g</name>
</gene>
<dbReference type="EMBL" id="CP017558">
    <property type="protein sequence ID" value="AOW07336.1"/>
    <property type="molecule type" value="Genomic_DNA"/>
</dbReference>
<dbReference type="GO" id="GO:0000340">
    <property type="term" value="F:RNA 7-methylguanosine cap binding"/>
    <property type="evidence" value="ECO:0007669"/>
    <property type="project" value="TreeGrafter"/>
</dbReference>
<feature type="region of interest" description="Disordered" evidence="2">
    <location>
        <begin position="29"/>
        <end position="93"/>
    </location>
</feature>
<dbReference type="Proteomes" id="UP000256601">
    <property type="component" value="Unassembled WGS sequence"/>
</dbReference>
<dbReference type="PANTHER" id="PTHR11960">
    <property type="entry name" value="EUKARYOTIC TRANSLATION INITIATION FACTOR 4E RELATED"/>
    <property type="match status" value="1"/>
</dbReference>
<evidence type="ECO:0000256" key="2">
    <source>
        <dbReference type="SAM" id="MobiDB-lite"/>
    </source>
</evidence>
<dbReference type="EMBL" id="KZ858989">
    <property type="protein sequence ID" value="RDW25986.1"/>
    <property type="molecule type" value="Genomic_DNA"/>
</dbReference>
<evidence type="ECO:0000313" key="4">
    <source>
        <dbReference type="EMBL" id="RDW25986.1"/>
    </source>
</evidence>
<evidence type="ECO:0000313" key="5">
    <source>
        <dbReference type="Proteomes" id="UP000182444"/>
    </source>
</evidence>
<comment type="similarity">
    <text evidence="1">Belongs to the eukaryotic initiation factor 4E family.</text>
</comment>
<proteinExistence type="inferred from homology"/>
<evidence type="ECO:0000313" key="3">
    <source>
        <dbReference type="EMBL" id="AOW07336.1"/>
    </source>
</evidence>
<feature type="compositionally biased region" description="Low complexity" evidence="2">
    <location>
        <begin position="29"/>
        <end position="43"/>
    </location>
</feature>
<dbReference type="VEuPathDB" id="FungiDB:YALI0_F17864g"/>
<keyword evidence="1" id="KW-0694">RNA-binding</keyword>
<evidence type="ECO:0000313" key="6">
    <source>
        <dbReference type="Proteomes" id="UP000256601"/>
    </source>
</evidence>
<evidence type="ECO:0000256" key="1">
    <source>
        <dbReference type="RuleBase" id="RU004374"/>
    </source>
</evidence>
<dbReference type="PANTHER" id="PTHR11960:SF18">
    <property type="entry name" value="EUKARYOTIC TRANSLATION INITIATION FACTOR 4E HOMOLOGOUS PROTEIN, ISOFORM B"/>
    <property type="match status" value="1"/>
</dbReference>
<feature type="compositionally biased region" description="Basic residues" evidence="2">
    <location>
        <begin position="64"/>
        <end position="76"/>
    </location>
</feature>
<dbReference type="Pfam" id="PF01652">
    <property type="entry name" value="IF4E"/>
    <property type="match status" value="1"/>
</dbReference>
<dbReference type="Proteomes" id="UP000182444">
    <property type="component" value="Chromosome 1F"/>
</dbReference>
<dbReference type="InterPro" id="IPR023398">
    <property type="entry name" value="TIF_eIF4e-like"/>
</dbReference>
<dbReference type="GO" id="GO:0003743">
    <property type="term" value="F:translation initiation factor activity"/>
    <property type="evidence" value="ECO:0007669"/>
    <property type="project" value="UniProtKB-KW"/>
</dbReference>
<dbReference type="SUPFAM" id="SSF55418">
    <property type="entry name" value="eIF4e-like"/>
    <property type="match status" value="1"/>
</dbReference>
<keyword evidence="1 4" id="KW-0396">Initiation factor</keyword>